<dbReference type="PANTHER" id="PTHR42886">
    <property type="entry name" value="RE40534P-RELATED"/>
    <property type="match status" value="1"/>
</dbReference>
<dbReference type="OrthoDB" id="7457040at2759"/>
<dbReference type="PANTHER" id="PTHR42886:SF29">
    <property type="entry name" value="PUMMELIG, ISOFORM A"/>
    <property type="match status" value="1"/>
</dbReference>
<dbReference type="GO" id="GO:0055088">
    <property type="term" value="P:lipid homeostasis"/>
    <property type="evidence" value="ECO:0007669"/>
    <property type="project" value="TreeGrafter"/>
</dbReference>
<dbReference type="Proteomes" id="UP000095023">
    <property type="component" value="Unassembled WGS sequence"/>
</dbReference>
<sequence length="398" mass="44935">MSDSTGGTRIDPPTPPTAGDRRRFFNFPQPYSSSFKQWWNGPSLDKAEEIVLSHLPFYPETDGQKVAQSNRIYIDKKNYLNEFSVQHASSTPNKHMLILHGYGAGLGFFVRNFDGLSSNPDIKVYALDLLGYGRSSRPKFKIRSRDFDARIDEVRDFFIEPIEKWRMHNGIEKFTLVAHSLGGYLAFEYALKYPQHLEKLILVSPAGVPHDPYAEPASNIIEGEFESQSETVMHTEKSTAPPKRPVPGWLGYLWEKNVSPFTFVRIAGPIGPRLVSGWSSRRFSQLNESLAQALHDYSYRIFSAKGSGEYALTYLLAPGAFARRPLIDRVNRLTVPSVWMYGENDWMDVTGGIQAAKIINTEGKTTAKHMVVPSAGHHIYLDNPSFFNKAVLAEIQQQ</sequence>
<dbReference type="EMBL" id="KV453843">
    <property type="protein sequence ID" value="ODV88965.1"/>
    <property type="molecule type" value="Genomic_DNA"/>
</dbReference>
<dbReference type="SUPFAM" id="SSF53474">
    <property type="entry name" value="alpha/beta-Hydrolases"/>
    <property type="match status" value="1"/>
</dbReference>
<gene>
    <name evidence="4" type="ORF">CANCADRAFT_53297</name>
</gene>
<evidence type="ECO:0000313" key="5">
    <source>
        <dbReference type="Proteomes" id="UP000095023"/>
    </source>
</evidence>
<accession>A0A1E4TB09</accession>
<feature type="region of interest" description="Disordered" evidence="2">
    <location>
        <begin position="1"/>
        <end position="22"/>
    </location>
</feature>
<dbReference type="InterPro" id="IPR000073">
    <property type="entry name" value="AB_hydrolase_1"/>
</dbReference>
<protein>
    <recommendedName>
        <fullName evidence="3">AB hydrolase-1 domain-containing protein</fullName>
    </recommendedName>
</protein>
<keyword evidence="5" id="KW-1185">Reference proteome</keyword>
<dbReference type="GO" id="GO:0005743">
    <property type="term" value="C:mitochondrial inner membrane"/>
    <property type="evidence" value="ECO:0007669"/>
    <property type="project" value="TreeGrafter"/>
</dbReference>
<reference evidence="5" key="1">
    <citation type="submission" date="2016-02" db="EMBL/GenBank/DDBJ databases">
        <title>Comparative genomics of biotechnologically important yeasts.</title>
        <authorList>
            <consortium name="DOE Joint Genome Institute"/>
            <person name="Riley R."/>
            <person name="Haridas S."/>
            <person name="Wolfe K.H."/>
            <person name="Lopes M.R."/>
            <person name="Hittinger C.T."/>
            <person name="Goker M."/>
            <person name="Salamov A."/>
            <person name="Wisecaver J."/>
            <person name="Long T.M."/>
            <person name="Aerts A.L."/>
            <person name="Barry K."/>
            <person name="Choi C."/>
            <person name="Clum A."/>
            <person name="Coughlan A.Y."/>
            <person name="Deshpande S."/>
            <person name="Douglass A.P."/>
            <person name="Hanson S.J."/>
            <person name="Klenk H.-P."/>
            <person name="Labutti K."/>
            <person name="Lapidus A."/>
            <person name="Lindquist E."/>
            <person name="Lipzen A."/>
            <person name="Meier-Kolthoff J.P."/>
            <person name="Ohm R.A."/>
            <person name="Otillar R.P."/>
            <person name="Pangilinan J."/>
            <person name="Peng Y."/>
            <person name="Rokas A."/>
            <person name="Rosa C.A."/>
            <person name="Scheuner C."/>
            <person name="Sibirny A.A."/>
            <person name="Slot J.C."/>
            <person name="Stielow J.B."/>
            <person name="Sun H."/>
            <person name="Kurtzman C.P."/>
            <person name="Blackwell M."/>
            <person name="Jeffries T.W."/>
            <person name="Grigoriev I.V."/>
        </authorList>
    </citation>
    <scope>NUCLEOTIDE SEQUENCE [LARGE SCALE GENOMIC DNA]</scope>
    <source>
        <strain evidence="5">NRRL Y-17796</strain>
    </source>
</reference>
<evidence type="ECO:0000256" key="2">
    <source>
        <dbReference type="SAM" id="MobiDB-lite"/>
    </source>
</evidence>
<evidence type="ECO:0000313" key="4">
    <source>
        <dbReference type="EMBL" id="ODV88965.1"/>
    </source>
</evidence>
<feature type="domain" description="AB hydrolase-1" evidence="3">
    <location>
        <begin position="95"/>
        <end position="384"/>
    </location>
</feature>
<dbReference type="GO" id="GO:0006654">
    <property type="term" value="P:phosphatidic acid biosynthetic process"/>
    <property type="evidence" value="ECO:0007669"/>
    <property type="project" value="TreeGrafter"/>
</dbReference>
<dbReference type="InterPro" id="IPR029058">
    <property type="entry name" value="AB_hydrolase_fold"/>
</dbReference>
<organism evidence="4 5">
    <name type="scientific">Tortispora caseinolytica NRRL Y-17796</name>
    <dbReference type="NCBI Taxonomy" id="767744"/>
    <lineage>
        <taxon>Eukaryota</taxon>
        <taxon>Fungi</taxon>
        <taxon>Dikarya</taxon>
        <taxon>Ascomycota</taxon>
        <taxon>Saccharomycotina</taxon>
        <taxon>Trigonopsidomycetes</taxon>
        <taxon>Trigonopsidales</taxon>
        <taxon>Trigonopsidaceae</taxon>
        <taxon>Tortispora</taxon>
    </lineage>
</organism>
<dbReference type="AlphaFoldDB" id="A0A1E4TB09"/>
<proteinExistence type="inferred from homology"/>
<evidence type="ECO:0000259" key="3">
    <source>
        <dbReference type="Pfam" id="PF00561"/>
    </source>
</evidence>
<dbReference type="Gene3D" id="3.40.50.1820">
    <property type="entry name" value="alpha/beta hydrolase"/>
    <property type="match status" value="1"/>
</dbReference>
<name>A0A1E4TB09_9ASCO</name>
<dbReference type="GO" id="GO:0035965">
    <property type="term" value="P:cardiolipin acyl-chain remodeling"/>
    <property type="evidence" value="ECO:0007669"/>
    <property type="project" value="TreeGrafter"/>
</dbReference>
<evidence type="ECO:0000256" key="1">
    <source>
        <dbReference type="ARBA" id="ARBA00038097"/>
    </source>
</evidence>
<dbReference type="Pfam" id="PF00561">
    <property type="entry name" value="Abhydrolase_1"/>
    <property type="match status" value="1"/>
</dbReference>
<comment type="similarity">
    <text evidence="1">Belongs to the peptidase S33 family. ABHD4/ABHD5 subfamily.</text>
</comment>
<dbReference type="GO" id="GO:0004623">
    <property type="term" value="F:phospholipase A2 activity"/>
    <property type="evidence" value="ECO:0007669"/>
    <property type="project" value="TreeGrafter"/>
</dbReference>
<dbReference type="GO" id="GO:0042171">
    <property type="term" value="F:lysophosphatidic acid acyltransferase activity"/>
    <property type="evidence" value="ECO:0007669"/>
    <property type="project" value="TreeGrafter"/>
</dbReference>